<proteinExistence type="predicted"/>
<protein>
    <submittedName>
        <fullName evidence="2">Uncharacterized protein</fullName>
    </submittedName>
</protein>
<comment type="caution">
    <text evidence="2">The sequence shown here is derived from an EMBL/GenBank/DDBJ whole genome shotgun (WGS) entry which is preliminary data.</text>
</comment>
<organism evidence="2 3">
    <name type="scientific">Coccomyxa subellipsoidea (strain C-169)</name>
    <name type="common">Green microalga</name>
    <dbReference type="NCBI Taxonomy" id="574566"/>
    <lineage>
        <taxon>Eukaryota</taxon>
        <taxon>Viridiplantae</taxon>
        <taxon>Chlorophyta</taxon>
        <taxon>core chlorophytes</taxon>
        <taxon>Trebouxiophyceae</taxon>
        <taxon>Trebouxiophyceae incertae sedis</taxon>
        <taxon>Coccomyxaceae</taxon>
        <taxon>Coccomyxa</taxon>
        <taxon>Coccomyxa subellipsoidea</taxon>
    </lineage>
</organism>
<dbReference type="KEGG" id="csl:COCSUDRAFT_60272"/>
<gene>
    <name evidence="2" type="ORF">COCSUDRAFT_60272</name>
</gene>
<dbReference type="RefSeq" id="XP_005643155.1">
    <property type="nucleotide sequence ID" value="XM_005643098.1"/>
</dbReference>
<dbReference type="AlphaFoldDB" id="I0YJP2"/>
<feature type="compositionally biased region" description="Low complexity" evidence="1">
    <location>
        <begin position="1"/>
        <end position="11"/>
    </location>
</feature>
<feature type="compositionally biased region" description="Pro residues" evidence="1">
    <location>
        <begin position="24"/>
        <end position="35"/>
    </location>
</feature>
<keyword evidence="3" id="KW-1185">Reference proteome</keyword>
<dbReference type="GeneID" id="17036496"/>
<sequence>MGPQARGTTVRGTRRAQLCTVPGVHPPPPPGHWPRPPVLVASPLTNPAHTMAIPRPAGSIVGPATSGDQHRIAGAPSPADRCDSAIAALAEK</sequence>
<feature type="region of interest" description="Disordered" evidence="1">
    <location>
        <begin position="1"/>
        <end position="35"/>
    </location>
</feature>
<evidence type="ECO:0000256" key="1">
    <source>
        <dbReference type="SAM" id="MobiDB-lite"/>
    </source>
</evidence>
<dbReference type="Proteomes" id="UP000007264">
    <property type="component" value="Unassembled WGS sequence"/>
</dbReference>
<evidence type="ECO:0000313" key="3">
    <source>
        <dbReference type="Proteomes" id="UP000007264"/>
    </source>
</evidence>
<reference evidence="2 3" key="1">
    <citation type="journal article" date="2012" name="Genome Biol.">
        <title>The genome of the polar eukaryotic microalga coccomyxa subellipsoidea reveals traits of cold adaptation.</title>
        <authorList>
            <person name="Blanc G."/>
            <person name="Agarkova I."/>
            <person name="Grimwood J."/>
            <person name="Kuo A."/>
            <person name="Brueggeman A."/>
            <person name="Dunigan D."/>
            <person name="Gurnon J."/>
            <person name="Ladunga I."/>
            <person name="Lindquist E."/>
            <person name="Lucas S."/>
            <person name="Pangilinan J."/>
            <person name="Proschold T."/>
            <person name="Salamov A."/>
            <person name="Schmutz J."/>
            <person name="Weeks D."/>
            <person name="Yamada T."/>
            <person name="Claverie J.M."/>
            <person name="Grigoriev I."/>
            <person name="Van Etten J."/>
            <person name="Lomsadze A."/>
            <person name="Borodovsky M."/>
        </authorList>
    </citation>
    <scope>NUCLEOTIDE SEQUENCE [LARGE SCALE GENOMIC DNA]</scope>
    <source>
        <strain evidence="2 3">C-169</strain>
    </source>
</reference>
<dbReference type="EMBL" id="AGSI01000023">
    <property type="protein sequence ID" value="EIE18611.1"/>
    <property type="molecule type" value="Genomic_DNA"/>
</dbReference>
<name>I0YJP2_COCSC</name>
<accession>I0YJP2</accession>
<evidence type="ECO:0000313" key="2">
    <source>
        <dbReference type="EMBL" id="EIE18611.1"/>
    </source>
</evidence>